<reference evidence="1 2" key="1">
    <citation type="submission" date="2015-11" db="EMBL/GenBank/DDBJ databases">
        <authorList>
            <person name="Zhang Y."/>
            <person name="Guo Z."/>
        </authorList>
    </citation>
    <scope>NUCLEOTIDE SEQUENCE [LARGE SCALE GENOMIC DNA]</scope>
    <source>
        <strain evidence="2">gdw1</strain>
    </source>
</reference>
<name>A0A1E2SLL2_LEIXY</name>
<dbReference type="Proteomes" id="UP000094426">
    <property type="component" value="Unassembled WGS sequence"/>
</dbReference>
<dbReference type="EMBL" id="LNZG01000008">
    <property type="protein sequence ID" value="ODA90693.1"/>
    <property type="molecule type" value="Genomic_DNA"/>
</dbReference>
<accession>A0A1E2SLL2</accession>
<organism evidence="1 2">
    <name type="scientific">Leifsonia xyli subsp. xyli</name>
    <dbReference type="NCBI Taxonomy" id="59736"/>
    <lineage>
        <taxon>Bacteria</taxon>
        <taxon>Bacillati</taxon>
        <taxon>Actinomycetota</taxon>
        <taxon>Actinomycetes</taxon>
        <taxon>Micrococcales</taxon>
        <taxon>Microbacteriaceae</taxon>
        <taxon>Leifsonia</taxon>
    </lineage>
</organism>
<evidence type="ECO:0000313" key="1">
    <source>
        <dbReference type="EMBL" id="ODA90693.1"/>
    </source>
</evidence>
<proteinExistence type="predicted"/>
<protein>
    <submittedName>
        <fullName evidence="1">Uncharacterized protein</fullName>
    </submittedName>
</protein>
<evidence type="ECO:0000313" key="2">
    <source>
        <dbReference type="Proteomes" id="UP000094426"/>
    </source>
</evidence>
<gene>
    <name evidence="1" type="ORF">ATY41_09185</name>
</gene>
<sequence length="148" mass="15901">MAHDGIGRGEELIETDFAVRPALIELDESSGDRCRLGSLPQRSDEIVPFCDPARLPRDSDLVPGLGVHGVEVPFPGHYQIVHVDSADLASCAEQVDLRLQVAAVGESLVVAVAVERSIGTSVEEESEENARCVGLCTVSEMFLRRCSA</sequence>
<comment type="caution">
    <text evidence="1">The sequence shown here is derived from an EMBL/GenBank/DDBJ whole genome shotgun (WGS) entry which is preliminary data.</text>
</comment>
<dbReference type="AlphaFoldDB" id="A0A1E2SLL2"/>